<dbReference type="GO" id="GO:0015254">
    <property type="term" value="F:glycerol channel activity"/>
    <property type="evidence" value="ECO:0007669"/>
    <property type="project" value="TreeGrafter"/>
</dbReference>
<keyword evidence="3 8" id="KW-0813">Transport</keyword>
<evidence type="ECO:0000313" key="11">
    <source>
        <dbReference type="EMBL" id="TRM64676.1"/>
    </source>
</evidence>
<evidence type="ECO:0000256" key="3">
    <source>
        <dbReference type="ARBA" id="ARBA00022448"/>
    </source>
</evidence>
<comment type="caution">
    <text evidence="11">The sequence shown here is derived from an EMBL/GenBank/DDBJ whole genome shotgun (WGS) entry which is preliminary data.</text>
</comment>
<evidence type="ECO:0000256" key="9">
    <source>
        <dbReference type="SAM" id="MobiDB-lite"/>
    </source>
</evidence>
<dbReference type="GO" id="GO:0015250">
    <property type="term" value="F:water channel activity"/>
    <property type="evidence" value="ECO:0007669"/>
    <property type="project" value="TreeGrafter"/>
</dbReference>
<dbReference type="InterPro" id="IPR023271">
    <property type="entry name" value="Aquaporin-like"/>
</dbReference>
<sequence length="327" mass="34942">MHLSDVKRRPRLFSSWEKYRHTKIHWFVECFAEFLGVFLYTWCGVGSTANFVVGNLTDTPGLSSIFQIGIAYACGIVFALVICCATSGGHFHPAVTLVKVLFDGFPAYKGVAYVAAQIFGGYVACLLVYAQYRNILVPLEAALEAAGELAAIQFTPSGPAGIFGLYAPAGAHLGWVFLNEFVCDVVLGLGIFACIDPTNVFVPPPLAPILVGAVYAVCIWGYATPGLAANAARDVGGRLAAMTIWGMDASGGAYAAIAALTNIPAMLLAYVMYELLLMDTDRVIPAAQLDYLRVHQNHARTGTSLPPPSGSPVESTDKMNVTHIERA</sequence>
<dbReference type="InterPro" id="IPR000425">
    <property type="entry name" value="MIP"/>
</dbReference>
<dbReference type="SUPFAM" id="SSF81338">
    <property type="entry name" value="Aquaporin-like"/>
    <property type="match status" value="1"/>
</dbReference>
<dbReference type="AlphaFoldDB" id="A0A550CIW2"/>
<feature type="transmembrane region" description="Helical" evidence="10">
    <location>
        <begin position="26"/>
        <end position="53"/>
    </location>
</feature>
<evidence type="ECO:0000256" key="1">
    <source>
        <dbReference type="ARBA" id="ARBA00004141"/>
    </source>
</evidence>
<evidence type="ECO:0000256" key="4">
    <source>
        <dbReference type="ARBA" id="ARBA00022692"/>
    </source>
</evidence>
<keyword evidence="5" id="KW-0677">Repeat</keyword>
<feature type="transmembrane region" description="Helical" evidence="10">
    <location>
        <begin position="173"/>
        <end position="194"/>
    </location>
</feature>
<dbReference type="STRING" id="97359.A0A550CIW2"/>
<feature type="transmembrane region" description="Helical" evidence="10">
    <location>
        <begin position="110"/>
        <end position="130"/>
    </location>
</feature>
<dbReference type="Gene3D" id="1.20.1080.10">
    <property type="entry name" value="Glycerol uptake facilitator protein"/>
    <property type="match status" value="1"/>
</dbReference>
<keyword evidence="6 10" id="KW-1133">Transmembrane helix</keyword>
<organism evidence="11 12">
    <name type="scientific">Schizophyllum amplum</name>
    <dbReference type="NCBI Taxonomy" id="97359"/>
    <lineage>
        <taxon>Eukaryota</taxon>
        <taxon>Fungi</taxon>
        <taxon>Dikarya</taxon>
        <taxon>Basidiomycota</taxon>
        <taxon>Agaricomycotina</taxon>
        <taxon>Agaricomycetes</taxon>
        <taxon>Agaricomycetidae</taxon>
        <taxon>Agaricales</taxon>
        <taxon>Schizophyllaceae</taxon>
        <taxon>Schizophyllum</taxon>
    </lineage>
</organism>
<keyword evidence="12" id="KW-1185">Reference proteome</keyword>
<evidence type="ECO:0000256" key="2">
    <source>
        <dbReference type="ARBA" id="ARBA00006175"/>
    </source>
</evidence>
<dbReference type="InterPro" id="IPR050363">
    <property type="entry name" value="MIP/Aquaporin"/>
</dbReference>
<comment type="subcellular location">
    <subcellularLocation>
        <location evidence="1">Membrane</location>
        <topology evidence="1">Multi-pass membrane protein</topology>
    </subcellularLocation>
</comment>
<dbReference type="EMBL" id="VDMD01000006">
    <property type="protein sequence ID" value="TRM64676.1"/>
    <property type="molecule type" value="Genomic_DNA"/>
</dbReference>
<keyword evidence="4 8" id="KW-0812">Transmembrane</keyword>
<accession>A0A550CIW2</accession>
<evidence type="ECO:0000256" key="8">
    <source>
        <dbReference type="RuleBase" id="RU000477"/>
    </source>
</evidence>
<name>A0A550CIW2_9AGAR</name>
<dbReference type="OrthoDB" id="3222at2759"/>
<feature type="region of interest" description="Disordered" evidence="9">
    <location>
        <begin position="300"/>
        <end position="327"/>
    </location>
</feature>
<feature type="transmembrane region" description="Helical" evidence="10">
    <location>
        <begin position="252"/>
        <end position="273"/>
    </location>
</feature>
<dbReference type="GO" id="GO:0005886">
    <property type="term" value="C:plasma membrane"/>
    <property type="evidence" value="ECO:0007669"/>
    <property type="project" value="TreeGrafter"/>
</dbReference>
<comment type="similarity">
    <text evidence="2 8">Belongs to the MIP/aquaporin (TC 1.A.8) family.</text>
</comment>
<protein>
    <submittedName>
        <fullName evidence="11">Putative aquaporin 2</fullName>
    </submittedName>
</protein>
<evidence type="ECO:0000256" key="5">
    <source>
        <dbReference type="ARBA" id="ARBA00022737"/>
    </source>
</evidence>
<dbReference type="PANTHER" id="PTHR43829:SF14">
    <property type="entry name" value="AQUAPORIN 3"/>
    <property type="match status" value="1"/>
</dbReference>
<dbReference type="Proteomes" id="UP000320762">
    <property type="component" value="Unassembled WGS sequence"/>
</dbReference>
<dbReference type="Pfam" id="PF00230">
    <property type="entry name" value="MIP"/>
    <property type="match status" value="1"/>
</dbReference>
<keyword evidence="7 10" id="KW-0472">Membrane</keyword>
<gene>
    <name evidence="11" type="ORF">BD626DRAFT_567555</name>
</gene>
<evidence type="ECO:0000256" key="7">
    <source>
        <dbReference type="ARBA" id="ARBA00023136"/>
    </source>
</evidence>
<feature type="transmembrane region" description="Helical" evidence="10">
    <location>
        <begin position="206"/>
        <end position="223"/>
    </location>
</feature>
<evidence type="ECO:0000313" key="12">
    <source>
        <dbReference type="Proteomes" id="UP000320762"/>
    </source>
</evidence>
<dbReference type="PRINTS" id="PR00783">
    <property type="entry name" value="MINTRINSICP"/>
</dbReference>
<proteinExistence type="inferred from homology"/>
<reference evidence="11 12" key="1">
    <citation type="journal article" date="2019" name="New Phytol.">
        <title>Comparative genomics reveals unique wood-decay strategies and fruiting body development in the Schizophyllaceae.</title>
        <authorList>
            <person name="Almasi E."/>
            <person name="Sahu N."/>
            <person name="Krizsan K."/>
            <person name="Balint B."/>
            <person name="Kovacs G.M."/>
            <person name="Kiss B."/>
            <person name="Cseklye J."/>
            <person name="Drula E."/>
            <person name="Henrissat B."/>
            <person name="Nagy I."/>
            <person name="Chovatia M."/>
            <person name="Adam C."/>
            <person name="LaButti K."/>
            <person name="Lipzen A."/>
            <person name="Riley R."/>
            <person name="Grigoriev I.V."/>
            <person name="Nagy L.G."/>
        </authorList>
    </citation>
    <scope>NUCLEOTIDE SEQUENCE [LARGE SCALE GENOMIC DNA]</scope>
    <source>
        <strain evidence="11 12">NL-1724</strain>
    </source>
</reference>
<dbReference type="PANTHER" id="PTHR43829">
    <property type="entry name" value="AQUAPORIN OR AQUAGLYCEROPORIN RELATED"/>
    <property type="match status" value="1"/>
</dbReference>
<evidence type="ECO:0000256" key="6">
    <source>
        <dbReference type="ARBA" id="ARBA00022989"/>
    </source>
</evidence>
<evidence type="ECO:0000256" key="10">
    <source>
        <dbReference type="SAM" id="Phobius"/>
    </source>
</evidence>
<feature type="transmembrane region" description="Helical" evidence="10">
    <location>
        <begin position="65"/>
        <end position="89"/>
    </location>
</feature>